<evidence type="ECO:0000256" key="5">
    <source>
        <dbReference type="ARBA" id="ARBA00022989"/>
    </source>
</evidence>
<feature type="domain" description="EamA" evidence="8">
    <location>
        <begin position="6"/>
        <end position="140"/>
    </location>
</feature>
<dbReference type="InterPro" id="IPR000620">
    <property type="entry name" value="EamA_dom"/>
</dbReference>
<feature type="transmembrane region" description="Helical" evidence="7">
    <location>
        <begin position="124"/>
        <end position="146"/>
    </location>
</feature>
<evidence type="ECO:0000256" key="3">
    <source>
        <dbReference type="ARBA" id="ARBA00022475"/>
    </source>
</evidence>
<evidence type="ECO:0000256" key="6">
    <source>
        <dbReference type="ARBA" id="ARBA00023136"/>
    </source>
</evidence>
<keyword evidence="5 7" id="KW-1133">Transmembrane helix</keyword>
<accession>A0ABV9GK48</accession>
<evidence type="ECO:0000313" key="9">
    <source>
        <dbReference type="EMBL" id="MFC4617508.1"/>
    </source>
</evidence>
<dbReference type="SUPFAM" id="SSF103481">
    <property type="entry name" value="Multidrug resistance efflux transporter EmrE"/>
    <property type="match status" value="2"/>
</dbReference>
<evidence type="ECO:0000259" key="8">
    <source>
        <dbReference type="Pfam" id="PF00892"/>
    </source>
</evidence>
<sequence length="305" mass="32846">MKNKWMADIGLLFIAFIWGSTFVVVQDAVEKIPPLAFNGYRFFIGALVLIIVFVVMPKKENTNFNLGLILNGVFLGLLLFIGYSTQTIALLYTTSSKAAFITGLSVVLVPLLTWLILKQKPKKSALIGVMIATIGLYLLTALHSLSLNKGDGLALACAFAFGFHIIVTAKVTHKYSSVLLTIIQLTTVAVLSIISGIGLDGVKKTINLASILTHGDVIFACLFTALFATAAAFLMQTSLQRFTEPTHVGIIFIMEPVFAAITAAIFTNETMTGAAKLGALLILVGMLSAELPMKHKKEKHSQPIG</sequence>
<keyword evidence="6 7" id="KW-0472">Membrane</keyword>
<feature type="transmembrane region" description="Helical" evidence="7">
    <location>
        <begin position="37"/>
        <end position="56"/>
    </location>
</feature>
<feature type="transmembrane region" description="Helical" evidence="7">
    <location>
        <begin position="98"/>
        <end position="117"/>
    </location>
</feature>
<keyword evidence="10" id="KW-1185">Reference proteome</keyword>
<comment type="caution">
    <text evidence="9">The sequence shown here is derived from an EMBL/GenBank/DDBJ whole genome shotgun (WGS) entry which is preliminary data.</text>
</comment>
<dbReference type="PANTHER" id="PTHR42920:SF5">
    <property type="entry name" value="EAMA DOMAIN-CONTAINING PROTEIN"/>
    <property type="match status" value="1"/>
</dbReference>
<dbReference type="EMBL" id="JBHSFW010000001">
    <property type="protein sequence ID" value="MFC4617508.1"/>
    <property type="molecule type" value="Genomic_DNA"/>
</dbReference>
<evidence type="ECO:0000256" key="1">
    <source>
        <dbReference type="ARBA" id="ARBA00004651"/>
    </source>
</evidence>
<organism evidence="9 10">
    <name type="scientific">Camelliibacillus cellulosilyticus</name>
    <dbReference type="NCBI Taxonomy" id="2174486"/>
    <lineage>
        <taxon>Bacteria</taxon>
        <taxon>Bacillati</taxon>
        <taxon>Bacillota</taxon>
        <taxon>Bacilli</taxon>
        <taxon>Bacillales</taxon>
        <taxon>Sporolactobacillaceae</taxon>
        <taxon>Camelliibacillus</taxon>
    </lineage>
</organism>
<dbReference type="RefSeq" id="WP_376844548.1">
    <property type="nucleotide sequence ID" value="NZ_JBHSFW010000001.1"/>
</dbReference>
<dbReference type="InterPro" id="IPR051258">
    <property type="entry name" value="Diverse_Substrate_Transporter"/>
</dbReference>
<feature type="transmembrane region" description="Helical" evidence="7">
    <location>
        <begin position="273"/>
        <end position="291"/>
    </location>
</feature>
<protein>
    <submittedName>
        <fullName evidence="9">DMT family transporter</fullName>
    </submittedName>
</protein>
<dbReference type="InterPro" id="IPR037185">
    <property type="entry name" value="EmrE-like"/>
</dbReference>
<dbReference type="PANTHER" id="PTHR42920">
    <property type="entry name" value="OS03G0707200 PROTEIN-RELATED"/>
    <property type="match status" value="1"/>
</dbReference>
<dbReference type="Proteomes" id="UP001596022">
    <property type="component" value="Unassembled WGS sequence"/>
</dbReference>
<keyword evidence="4 7" id="KW-0812">Transmembrane</keyword>
<feature type="domain" description="EamA" evidence="8">
    <location>
        <begin position="149"/>
        <end position="287"/>
    </location>
</feature>
<proteinExistence type="inferred from homology"/>
<comment type="similarity">
    <text evidence="2">Belongs to the EamA transporter family.</text>
</comment>
<feature type="transmembrane region" description="Helical" evidence="7">
    <location>
        <begin position="217"/>
        <end position="235"/>
    </location>
</feature>
<feature type="transmembrane region" description="Helical" evidence="7">
    <location>
        <begin position="7"/>
        <end position="25"/>
    </location>
</feature>
<evidence type="ECO:0000256" key="4">
    <source>
        <dbReference type="ARBA" id="ARBA00022692"/>
    </source>
</evidence>
<dbReference type="Pfam" id="PF00892">
    <property type="entry name" value="EamA"/>
    <property type="match status" value="2"/>
</dbReference>
<feature type="transmembrane region" description="Helical" evidence="7">
    <location>
        <begin position="247"/>
        <end position="267"/>
    </location>
</feature>
<feature type="transmembrane region" description="Helical" evidence="7">
    <location>
        <begin position="68"/>
        <end position="92"/>
    </location>
</feature>
<gene>
    <name evidence="9" type="ORF">ACFO4N_02045</name>
</gene>
<feature type="transmembrane region" description="Helical" evidence="7">
    <location>
        <begin position="152"/>
        <end position="171"/>
    </location>
</feature>
<evidence type="ECO:0000256" key="2">
    <source>
        <dbReference type="ARBA" id="ARBA00007362"/>
    </source>
</evidence>
<evidence type="ECO:0000256" key="7">
    <source>
        <dbReference type="SAM" id="Phobius"/>
    </source>
</evidence>
<name>A0ABV9GK48_9BACL</name>
<comment type="subcellular location">
    <subcellularLocation>
        <location evidence="1">Cell membrane</location>
        <topology evidence="1">Multi-pass membrane protein</topology>
    </subcellularLocation>
</comment>
<feature type="transmembrane region" description="Helical" evidence="7">
    <location>
        <begin position="178"/>
        <end position="197"/>
    </location>
</feature>
<evidence type="ECO:0000313" key="10">
    <source>
        <dbReference type="Proteomes" id="UP001596022"/>
    </source>
</evidence>
<keyword evidence="3" id="KW-1003">Cell membrane</keyword>
<reference evidence="10" key="1">
    <citation type="journal article" date="2019" name="Int. J. Syst. Evol. Microbiol.">
        <title>The Global Catalogue of Microorganisms (GCM) 10K type strain sequencing project: providing services to taxonomists for standard genome sequencing and annotation.</title>
        <authorList>
            <consortium name="The Broad Institute Genomics Platform"/>
            <consortium name="The Broad Institute Genome Sequencing Center for Infectious Disease"/>
            <person name="Wu L."/>
            <person name="Ma J."/>
        </authorList>
    </citation>
    <scope>NUCLEOTIDE SEQUENCE [LARGE SCALE GENOMIC DNA]</scope>
    <source>
        <strain evidence="10">CGMCC 1.16306</strain>
    </source>
</reference>